<feature type="region of interest" description="Disordered" evidence="5">
    <location>
        <begin position="300"/>
        <end position="319"/>
    </location>
</feature>
<evidence type="ECO:0000256" key="3">
    <source>
        <dbReference type="ARBA" id="ARBA00022989"/>
    </source>
</evidence>
<dbReference type="GeneID" id="36562573"/>
<dbReference type="OrthoDB" id="4499456at2759"/>
<keyword evidence="2 6" id="KW-0812">Transmembrane</keyword>
<feature type="region of interest" description="Disordered" evidence="5">
    <location>
        <begin position="180"/>
        <end position="217"/>
    </location>
</feature>
<dbReference type="EMBL" id="MSFO01000006">
    <property type="protein sequence ID" value="PLB46485.1"/>
    <property type="molecule type" value="Genomic_DNA"/>
</dbReference>
<accession>A0A2I2G0S1</accession>
<comment type="caution">
    <text evidence="7">The sequence shown here is derived from an EMBL/GenBank/DDBJ whole genome shotgun (WGS) entry which is preliminary data.</text>
</comment>
<dbReference type="PANTHER" id="PTHR15549:SF26">
    <property type="entry name" value="AXIAL BUDDING PATTERN PROTEIN 2-RELATED"/>
    <property type="match status" value="1"/>
</dbReference>
<evidence type="ECO:0000313" key="8">
    <source>
        <dbReference type="Proteomes" id="UP000234275"/>
    </source>
</evidence>
<dbReference type="STRING" id="1392250.A0A2I2G0S1"/>
<dbReference type="Gene3D" id="1.20.5.510">
    <property type="entry name" value="Single helix bin"/>
    <property type="match status" value="1"/>
</dbReference>
<evidence type="ECO:0000256" key="4">
    <source>
        <dbReference type="ARBA" id="ARBA00023136"/>
    </source>
</evidence>
<keyword evidence="3 6" id="KW-1133">Transmembrane helix</keyword>
<dbReference type="VEuPathDB" id="FungiDB:P170DRAFT_511244"/>
<dbReference type="GO" id="GO:0071944">
    <property type="term" value="C:cell periphery"/>
    <property type="evidence" value="ECO:0007669"/>
    <property type="project" value="UniProtKB-ARBA"/>
</dbReference>
<evidence type="ECO:0000313" key="7">
    <source>
        <dbReference type="EMBL" id="PLB46485.1"/>
    </source>
</evidence>
<keyword evidence="8" id="KW-1185">Reference proteome</keyword>
<organism evidence="7 8">
    <name type="scientific">Aspergillus steynii IBT 23096</name>
    <dbReference type="NCBI Taxonomy" id="1392250"/>
    <lineage>
        <taxon>Eukaryota</taxon>
        <taxon>Fungi</taxon>
        <taxon>Dikarya</taxon>
        <taxon>Ascomycota</taxon>
        <taxon>Pezizomycotina</taxon>
        <taxon>Eurotiomycetes</taxon>
        <taxon>Eurotiomycetidae</taxon>
        <taxon>Eurotiales</taxon>
        <taxon>Aspergillaceae</taxon>
        <taxon>Aspergillus</taxon>
        <taxon>Aspergillus subgen. Circumdati</taxon>
    </lineage>
</organism>
<dbReference type="GO" id="GO:0016020">
    <property type="term" value="C:membrane"/>
    <property type="evidence" value="ECO:0007669"/>
    <property type="project" value="UniProtKB-SubCell"/>
</dbReference>
<dbReference type="InterPro" id="IPR051694">
    <property type="entry name" value="Immunoregulatory_rcpt-like"/>
</dbReference>
<dbReference type="RefSeq" id="XP_024701787.1">
    <property type="nucleotide sequence ID" value="XM_024854867.1"/>
</dbReference>
<sequence>MTTTLPTATTTNGPPPSVRALTTTFTPAPTCTDNFYMLPYAASGFACMVGDTSSPCQYLHLGPSTASDCMPPDWSTGTDAYYSPGVCPTGYTEACSNLVSVGTVTETRATCCPSSYICQTDTYWPWYADNGCTKIVDSTEVYTYTTDDPDDGLITTTSEDKYGVNAYAVTIRYQSADKLPPTTSATTTSAPTSTTSSTTSTTSSAATSSPDSSGLSSGAKAGIGVGVAAGVVLLLVAVGFWLFRRRKANAAAAVAPTTAAPGTNGMHNPAESSQYVKHELAGAQIHPMPELAGSQLYPGQAVSHHVPAPEPVELGTGRE</sequence>
<name>A0A2I2G0S1_9EURO</name>
<comment type="subcellular location">
    <subcellularLocation>
        <location evidence="1">Membrane</location>
        <topology evidence="1">Single-pass membrane protein</topology>
    </subcellularLocation>
</comment>
<evidence type="ECO:0000256" key="5">
    <source>
        <dbReference type="SAM" id="MobiDB-lite"/>
    </source>
</evidence>
<dbReference type="Proteomes" id="UP000234275">
    <property type="component" value="Unassembled WGS sequence"/>
</dbReference>
<evidence type="ECO:0008006" key="9">
    <source>
        <dbReference type="Google" id="ProtNLM"/>
    </source>
</evidence>
<dbReference type="PANTHER" id="PTHR15549">
    <property type="entry name" value="PAIRED IMMUNOGLOBULIN-LIKE TYPE 2 RECEPTOR"/>
    <property type="match status" value="1"/>
</dbReference>
<dbReference type="AlphaFoldDB" id="A0A2I2G0S1"/>
<feature type="transmembrane region" description="Helical" evidence="6">
    <location>
        <begin position="221"/>
        <end position="243"/>
    </location>
</feature>
<protein>
    <recommendedName>
        <fullName evidence="9">Mid2 domain-containing protein</fullName>
    </recommendedName>
</protein>
<proteinExistence type="predicted"/>
<evidence type="ECO:0000256" key="1">
    <source>
        <dbReference type="ARBA" id="ARBA00004167"/>
    </source>
</evidence>
<gene>
    <name evidence="7" type="ORF">P170DRAFT_511244</name>
</gene>
<evidence type="ECO:0000256" key="6">
    <source>
        <dbReference type="SAM" id="Phobius"/>
    </source>
</evidence>
<keyword evidence="4 6" id="KW-0472">Membrane</keyword>
<reference evidence="7 8" key="1">
    <citation type="submission" date="2016-12" db="EMBL/GenBank/DDBJ databases">
        <title>The genomes of Aspergillus section Nigri reveals drivers in fungal speciation.</title>
        <authorList>
            <consortium name="DOE Joint Genome Institute"/>
            <person name="Vesth T.C."/>
            <person name="Nybo J."/>
            <person name="Theobald S."/>
            <person name="Brandl J."/>
            <person name="Frisvad J.C."/>
            <person name="Nielsen K.F."/>
            <person name="Lyhne E.K."/>
            <person name="Kogle M.E."/>
            <person name="Kuo A."/>
            <person name="Riley R."/>
            <person name="Clum A."/>
            <person name="Nolan M."/>
            <person name="Lipzen A."/>
            <person name="Salamov A."/>
            <person name="Henrissat B."/>
            <person name="Wiebenga A."/>
            <person name="De Vries R.P."/>
            <person name="Grigoriev I.V."/>
            <person name="Mortensen U.H."/>
            <person name="Andersen M.R."/>
            <person name="Baker S.E."/>
        </authorList>
    </citation>
    <scope>NUCLEOTIDE SEQUENCE [LARGE SCALE GENOMIC DNA]</scope>
    <source>
        <strain evidence="7 8">IBT 23096</strain>
    </source>
</reference>
<evidence type="ECO:0000256" key="2">
    <source>
        <dbReference type="ARBA" id="ARBA00022692"/>
    </source>
</evidence>